<name>A0ABP7ZF47_9ACTN</name>
<evidence type="ECO:0000313" key="2">
    <source>
        <dbReference type="Proteomes" id="UP001500266"/>
    </source>
</evidence>
<proteinExistence type="predicted"/>
<organism evidence="1 2">
    <name type="scientific">Actinomadura keratinilytica</name>
    <dbReference type="NCBI Taxonomy" id="547461"/>
    <lineage>
        <taxon>Bacteria</taxon>
        <taxon>Bacillati</taxon>
        <taxon>Actinomycetota</taxon>
        <taxon>Actinomycetes</taxon>
        <taxon>Streptosporangiales</taxon>
        <taxon>Thermomonosporaceae</taxon>
        <taxon>Actinomadura</taxon>
    </lineage>
</organism>
<evidence type="ECO:0000313" key="1">
    <source>
        <dbReference type="EMBL" id="GAA4155906.1"/>
    </source>
</evidence>
<sequence>MSEATMPATASTLTIPPERGADVESATWFSFPIMSICTLHTMCNAHMVCMMHITPTRGAACAGTGGYRPSPQAGRMKAWTGSRG</sequence>
<protein>
    <submittedName>
        <fullName evidence="1">Uncharacterized protein</fullName>
    </submittedName>
</protein>
<dbReference type="EMBL" id="BAABDO010000136">
    <property type="protein sequence ID" value="GAA4155906.1"/>
    <property type="molecule type" value="Genomic_DNA"/>
</dbReference>
<keyword evidence="2" id="KW-1185">Reference proteome</keyword>
<gene>
    <name evidence="1" type="ORF">GCM10022416_56690</name>
</gene>
<reference evidence="2" key="1">
    <citation type="journal article" date="2019" name="Int. J. Syst. Evol. Microbiol.">
        <title>The Global Catalogue of Microorganisms (GCM) 10K type strain sequencing project: providing services to taxonomists for standard genome sequencing and annotation.</title>
        <authorList>
            <consortium name="The Broad Institute Genomics Platform"/>
            <consortium name="The Broad Institute Genome Sequencing Center for Infectious Disease"/>
            <person name="Wu L."/>
            <person name="Ma J."/>
        </authorList>
    </citation>
    <scope>NUCLEOTIDE SEQUENCE [LARGE SCALE GENOMIC DNA]</scope>
    <source>
        <strain evidence="2">JCM 17316</strain>
    </source>
</reference>
<accession>A0ABP7ZF47</accession>
<dbReference type="Proteomes" id="UP001500266">
    <property type="component" value="Unassembled WGS sequence"/>
</dbReference>
<comment type="caution">
    <text evidence="1">The sequence shown here is derived from an EMBL/GenBank/DDBJ whole genome shotgun (WGS) entry which is preliminary data.</text>
</comment>